<organism evidence="6">
    <name type="scientific">marine metagenome</name>
    <dbReference type="NCBI Taxonomy" id="408172"/>
    <lineage>
        <taxon>unclassified sequences</taxon>
        <taxon>metagenomes</taxon>
        <taxon>ecological metagenomes</taxon>
    </lineage>
</organism>
<keyword evidence="2" id="KW-0436">Ligase</keyword>
<dbReference type="PANTHER" id="PTHR11405">
    <property type="entry name" value="CARBAMOYLTRANSFERASE FAMILY MEMBER"/>
    <property type="match status" value="1"/>
</dbReference>
<dbReference type="PROSITE" id="PS51855">
    <property type="entry name" value="MGS"/>
    <property type="match status" value="1"/>
</dbReference>
<dbReference type="GO" id="GO:0004088">
    <property type="term" value="F:carbamoyl-phosphate synthase (glutamine-hydrolyzing) activity"/>
    <property type="evidence" value="ECO:0007669"/>
    <property type="project" value="UniProtKB-EC"/>
</dbReference>
<dbReference type="EC" id="6.3.5.5" evidence="1"/>
<dbReference type="Gene3D" id="3.40.50.1380">
    <property type="entry name" value="Methylglyoxal synthase-like domain"/>
    <property type="match status" value="1"/>
</dbReference>
<keyword evidence="3" id="KW-0547">Nucleotide-binding</keyword>
<dbReference type="InterPro" id="IPR033937">
    <property type="entry name" value="MGS_CPS_CarB"/>
</dbReference>
<evidence type="ECO:0000259" key="5">
    <source>
        <dbReference type="PROSITE" id="PS51855"/>
    </source>
</evidence>
<name>A0A382KSY5_9ZZZZ</name>
<accession>A0A382KSY5</accession>
<evidence type="ECO:0000256" key="2">
    <source>
        <dbReference type="ARBA" id="ARBA00022598"/>
    </source>
</evidence>
<dbReference type="GO" id="GO:0006541">
    <property type="term" value="P:glutamine metabolic process"/>
    <property type="evidence" value="ECO:0007669"/>
    <property type="project" value="TreeGrafter"/>
</dbReference>
<reference evidence="6" key="1">
    <citation type="submission" date="2018-05" db="EMBL/GenBank/DDBJ databases">
        <authorList>
            <person name="Lanie J.A."/>
            <person name="Ng W.-L."/>
            <person name="Kazmierczak K.M."/>
            <person name="Andrzejewski T.M."/>
            <person name="Davidsen T.M."/>
            <person name="Wayne K.J."/>
            <person name="Tettelin H."/>
            <person name="Glass J.I."/>
            <person name="Rusch D."/>
            <person name="Podicherti R."/>
            <person name="Tsui H.-C.T."/>
            <person name="Winkler M.E."/>
        </authorList>
    </citation>
    <scope>NUCLEOTIDE SEQUENCE</scope>
</reference>
<dbReference type="Pfam" id="PF02142">
    <property type="entry name" value="MGS"/>
    <property type="match status" value="1"/>
</dbReference>
<keyword evidence="4" id="KW-0067">ATP-binding</keyword>
<evidence type="ECO:0000256" key="1">
    <source>
        <dbReference type="ARBA" id="ARBA00012738"/>
    </source>
</evidence>
<feature type="domain" description="MGS-like" evidence="5">
    <location>
        <begin position="20"/>
        <end position="162"/>
    </location>
</feature>
<dbReference type="InterPro" id="IPR036914">
    <property type="entry name" value="MGS-like_dom_sf"/>
</dbReference>
<protein>
    <recommendedName>
        <fullName evidence="1">carbamoyl-phosphate synthase (glutamine-hydrolyzing)</fullName>
        <ecNumber evidence="1">6.3.5.5</ecNumber>
    </recommendedName>
</protein>
<dbReference type="SMART" id="SM00851">
    <property type="entry name" value="MGS"/>
    <property type="match status" value="1"/>
</dbReference>
<sequence length="162" mass="17140">MGIDKDFSRAFAKSQLAAGIALPKRGTVLLSVRDRDKNAACSLAKRLQGLGFGIMATSGTMKYLATQNIAVRRINKVLEGRPHCVDAIKSGEVQLIINTNEGVQSIEDSFSIRQSALIGNIPHYTTVTGAAAAISAIEALIIEQCSGGLEVASLQSYFRGSG</sequence>
<dbReference type="InterPro" id="IPR011607">
    <property type="entry name" value="MGS-like_dom"/>
</dbReference>
<dbReference type="AlphaFoldDB" id="A0A382KSY5"/>
<dbReference type="EMBL" id="UINC01082162">
    <property type="protein sequence ID" value="SVC26685.1"/>
    <property type="molecule type" value="Genomic_DNA"/>
</dbReference>
<dbReference type="GO" id="GO:0005737">
    <property type="term" value="C:cytoplasm"/>
    <property type="evidence" value="ECO:0007669"/>
    <property type="project" value="TreeGrafter"/>
</dbReference>
<gene>
    <name evidence="6" type="ORF">METZ01_LOCUS279539</name>
</gene>
<dbReference type="CDD" id="cd01424">
    <property type="entry name" value="MGS_CPS_II"/>
    <property type="match status" value="1"/>
</dbReference>
<evidence type="ECO:0000256" key="3">
    <source>
        <dbReference type="ARBA" id="ARBA00022741"/>
    </source>
</evidence>
<dbReference type="GO" id="GO:0005524">
    <property type="term" value="F:ATP binding"/>
    <property type="evidence" value="ECO:0007669"/>
    <property type="project" value="UniProtKB-KW"/>
</dbReference>
<evidence type="ECO:0000313" key="6">
    <source>
        <dbReference type="EMBL" id="SVC26685.1"/>
    </source>
</evidence>
<dbReference type="SUPFAM" id="SSF52335">
    <property type="entry name" value="Methylglyoxal synthase-like"/>
    <property type="match status" value="1"/>
</dbReference>
<evidence type="ECO:0000256" key="4">
    <source>
        <dbReference type="ARBA" id="ARBA00022840"/>
    </source>
</evidence>
<proteinExistence type="predicted"/>
<dbReference type="PANTHER" id="PTHR11405:SF53">
    <property type="entry name" value="CARBAMOYL-PHOSPHATE SYNTHASE [AMMONIA], MITOCHONDRIAL"/>
    <property type="match status" value="1"/>
</dbReference>